<name>A0A498K232_MALDO</name>
<protein>
    <recommendedName>
        <fullName evidence="3">CCHC-type domain-containing protein</fullName>
    </recommendedName>
</protein>
<accession>A0A498K232</accession>
<sequence>MDTNPYYYACERLQDTYYRCGRIGHSNTECSFEAMKCGMAGYGEWTKAASVRDFIESPRPLAITSGKPRYARATRVGSRISNQRRIGIVPRKQV</sequence>
<keyword evidence="2" id="KW-1185">Reference proteome</keyword>
<evidence type="ECO:0000313" key="1">
    <source>
        <dbReference type="EMBL" id="RXI02230.1"/>
    </source>
</evidence>
<reference evidence="1 2" key="1">
    <citation type="submission" date="2018-10" db="EMBL/GenBank/DDBJ databases">
        <title>A high-quality apple genome assembly.</title>
        <authorList>
            <person name="Hu J."/>
        </authorList>
    </citation>
    <scope>NUCLEOTIDE SEQUENCE [LARGE SCALE GENOMIC DNA]</scope>
    <source>
        <strain evidence="2">cv. HFTH1</strain>
        <tissue evidence="1">Young leaf</tissue>
    </source>
</reference>
<comment type="caution">
    <text evidence="1">The sequence shown here is derived from an EMBL/GenBank/DDBJ whole genome shotgun (WGS) entry which is preliminary data.</text>
</comment>
<proteinExistence type="predicted"/>
<evidence type="ECO:0000313" key="2">
    <source>
        <dbReference type="Proteomes" id="UP000290289"/>
    </source>
</evidence>
<evidence type="ECO:0008006" key="3">
    <source>
        <dbReference type="Google" id="ProtNLM"/>
    </source>
</evidence>
<dbReference type="AlphaFoldDB" id="A0A498K232"/>
<dbReference type="EMBL" id="RDQH01000330">
    <property type="protein sequence ID" value="RXI02230.1"/>
    <property type="molecule type" value="Genomic_DNA"/>
</dbReference>
<organism evidence="1 2">
    <name type="scientific">Malus domestica</name>
    <name type="common">Apple</name>
    <name type="synonym">Pyrus malus</name>
    <dbReference type="NCBI Taxonomy" id="3750"/>
    <lineage>
        <taxon>Eukaryota</taxon>
        <taxon>Viridiplantae</taxon>
        <taxon>Streptophyta</taxon>
        <taxon>Embryophyta</taxon>
        <taxon>Tracheophyta</taxon>
        <taxon>Spermatophyta</taxon>
        <taxon>Magnoliopsida</taxon>
        <taxon>eudicotyledons</taxon>
        <taxon>Gunneridae</taxon>
        <taxon>Pentapetalae</taxon>
        <taxon>rosids</taxon>
        <taxon>fabids</taxon>
        <taxon>Rosales</taxon>
        <taxon>Rosaceae</taxon>
        <taxon>Amygdaloideae</taxon>
        <taxon>Maleae</taxon>
        <taxon>Malus</taxon>
    </lineage>
</organism>
<dbReference type="Proteomes" id="UP000290289">
    <property type="component" value="Chromosome 4"/>
</dbReference>
<gene>
    <name evidence="1" type="ORF">DVH24_026760</name>
</gene>